<gene>
    <name evidence="3" type="ORF">SDC9_182287</name>
</gene>
<dbReference type="PANTHER" id="PTHR32481">
    <property type="entry name" value="AMINOPEPTIDASE"/>
    <property type="match status" value="1"/>
</dbReference>
<dbReference type="AlphaFoldDB" id="A0A645HGI9"/>
<dbReference type="EMBL" id="VSSQ01088014">
    <property type="protein sequence ID" value="MPN34793.1"/>
    <property type="molecule type" value="Genomic_DNA"/>
</dbReference>
<evidence type="ECO:0000256" key="2">
    <source>
        <dbReference type="ARBA" id="ARBA00022801"/>
    </source>
</evidence>
<keyword evidence="2" id="KW-0378">Hydrolase</keyword>
<dbReference type="InterPro" id="IPR051464">
    <property type="entry name" value="Peptidase_M42_aminopept"/>
</dbReference>
<dbReference type="Pfam" id="PF05343">
    <property type="entry name" value="Peptidase_M42"/>
    <property type="match status" value="1"/>
</dbReference>
<dbReference type="InterPro" id="IPR008007">
    <property type="entry name" value="Peptidase_M42"/>
</dbReference>
<dbReference type="SUPFAM" id="SSF53187">
    <property type="entry name" value="Zn-dependent exopeptidases"/>
    <property type="match status" value="1"/>
</dbReference>
<keyword evidence="1" id="KW-0479">Metal-binding</keyword>
<evidence type="ECO:0000313" key="3">
    <source>
        <dbReference type="EMBL" id="MPN34793.1"/>
    </source>
</evidence>
<name>A0A645HGI9_9ZZZZ</name>
<dbReference type="GO" id="GO:0016787">
    <property type="term" value="F:hydrolase activity"/>
    <property type="evidence" value="ECO:0007669"/>
    <property type="project" value="UniProtKB-KW"/>
</dbReference>
<dbReference type="PANTHER" id="PTHR32481:SF0">
    <property type="entry name" value="AMINOPEPTIDASE YPDE-RELATED"/>
    <property type="match status" value="1"/>
</dbReference>
<reference evidence="3" key="1">
    <citation type="submission" date="2019-08" db="EMBL/GenBank/DDBJ databases">
        <authorList>
            <person name="Kucharzyk K."/>
            <person name="Murdoch R.W."/>
            <person name="Higgins S."/>
            <person name="Loffler F."/>
        </authorList>
    </citation>
    <scope>NUCLEOTIDE SEQUENCE</scope>
</reference>
<organism evidence="3">
    <name type="scientific">bioreactor metagenome</name>
    <dbReference type="NCBI Taxonomy" id="1076179"/>
    <lineage>
        <taxon>unclassified sequences</taxon>
        <taxon>metagenomes</taxon>
        <taxon>ecological metagenomes</taxon>
    </lineage>
</organism>
<proteinExistence type="predicted"/>
<accession>A0A645HGI9</accession>
<comment type="caution">
    <text evidence="3">The sequence shown here is derived from an EMBL/GenBank/DDBJ whole genome shotgun (WGS) entry which is preliminary data.</text>
</comment>
<dbReference type="Gene3D" id="3.40.630.10">
    <property type="entry name" value="Zn peptidases"/>
    <property type="match status" value="1"/>
</dbReference>
<sequence length="105" mass="11586">MFELGGGPVVGVGPSMTRWMSERLLRKAKEGEIAHQVEIMAGHNGTNAWHMQTIREGIATTVLSLPLKYMHSPFETLQPEDIEQTARLLAAFVRGIETEGGLRPC</sequence>
<dbReference type="GO" id="GO:0046872">
    <property type="term" value="F:metal ion binding"/>
    <property type="evidence" value="ECO:0007669"/>
    <property type="project" value="UniProtKB-KW"/>
</dbReference>
<protein>
    <recommendedName>
        <fullName evidence="4">Aminopeptidase YsdC</fullName>
    </recommendedName>
</protein>
<evidence type="ECO:0008006" key="4">
    <source>
        <dbReference type="Google" id="ProtNLM"/>
    </source>
</evidence>
<evidence type="ECO:0000256" key="1">
    <source>
        <dbReference type="ARBA" id="ARBA00022723"/>
    </source>
</evidence>